<comment type="caution">
    <text evidence="1">The sequence shown here is derived from an EMBL/GenBank/DDBJ whole genome shotgun (WGS) entry which is preliminary data.</text>
</comment>
<keyword evidence="2" id="KW-1185">Reference proteome</keyword>
<evidence type="ECO:0000313" key="2">
    <source>
        <dbReference type="Proteomes" id="UP000003257"/>
    </source>
</evidence>
<dbReference type="RefSeq" id="WP_007120105.1">
    <property type="nucleotide sequence ID" value="NZ_ABID01000004.1"/>
</dbReference>
<accession>A0ABM9X493</accession>
<sequence>MSLTAQFIQGIDICEVSIAEGLYAQAAALLKQQLETIAAIDEFENNRRKEGKTPNIGKGVTKNFGSIYGDLNGIAHVSRQGFARQLVAIEKGELCAPSLTPKYNAELSQLLYGYHVYFIVEVGRQVERIFMEALDERFSSREVSLHLFAMAVLMREKVIELPPEIKERFSIFDLNKVYKDFLGEVPAR</sequence>
<protein>
    <submittedName>
        <fullName evidence="1">Uncharacterized protein</fullName>
    </submittedName>
</protein>
<proteinExistence type="predicted"/>
<name>A0ABM9X493_9RHOB</name>
<reference evidence="1 2" key="1">
    <citation type="submission" date="2007-11" db="EMBL/GenBank/DDBJ databases">
        <authorList>
            <person name="Wagner-Dobler I."/>
            <person name="Ferriera S."/>
            <person name="Johnson J."/>
            <person name="Kravitz S."/>
            <person name="Beeson K."/>
            <person name="Sutton G."/>
            <person name="Rogers Y.-H."/>
            <person name="Friedman R."/>
            <person name="Frazier M."/>
            <person name="Venter J.C."/>
        </authorList>
    </citation>
    <scope>NUCLEOTIDE SEQUENCE [LARGE SCALE GENOMIC DNA]</scope>
    <source>
        <strain evidence="1 2">HEL-45</strain>
    </source>
</reference>
<gene>
    <name evidence="1" type="ORF">OIHEL45_15469</name>
</gene>
<organism evidence="1 2">
    <name type="scientific">Sulfitobacter indolifex HEL-45</name>
    <dbReference type="NCBI Taxonomy" id="391624"/>
    <lineage>
        <taxon>Bacteria</taxon>
        <taxon>Pseudomonadati</taxon>
        <taxon>Pseudomonadota</taxon>
        <taxon>Alphaproteobacteria</taxon>
        <taxon>Rhodobacterales</taxon>
        <taxon>Roseobacteraceae</taxon>
        <taxon>Sulfitobacter</taxon>
    </lineage>
</organism>
<dbReference type="Proteomes" id="UP000003257">
    <property type="component" value="Unassembled WGS sequence"/>
</dbReference>
<dbReference type="EMBL" id="ABID01000004">
    <property type="protein sequence ID" value="EDQ04341.1"/>
    <property type="molecule type" value="Genomic_DNA"/>
</dbReference>
<evidence type="ECO:0000313" key="1">
    <source>
        <dbReference type="EMBL" id="EDQ04341.1"/>
    </source>
</evidence>